<gene>
    <name evidence="1" type="ORF">GGR25_004921</name>
</gene>
<protein>
    <submittedName>
        <fullName evidence="1">Uncharacterized protein</fullName>
    </submittedName>
</protein>
<sequence>MRGTGPAEINLLPLLEAERSRYQRDGALTLDVEGQECLRGLTRPESVEYVELARRGLDNDDAAFLRYILLGDRHAAATVKAHR</sequence>
<dbReference type="Proteomes" id="UP000553963">
    <property type="component" value="Unassembled WGS sequence"/>
</dbReference>
<dbReference type="EMBL" id="JACIDS010000009">
    <property type="protein sequence ID" value="MBB3933841.1"/>
    <property type="molecule type" value="Genomic_DNA"/>
</dbReference>
<evidence type="ECO:0000313" key="1">
    <source>
        <dbReference type="EMBL" id="MBB3933841.1"/>
    </source>
</evidence>
<proteinExistence type="predicted"/>
<dbReference type="AlphaFoldDB" id="A0A840AYI3"/>
<dbReference type="RefSeq" id="WP_183401498.1">
    <property type="nucleotide sequence ID" value="NZ_JACIDS010000009.1"/>
</dbReference>
<organism evidence="1 2">
    <name type="scientific">Kaistia hirudinis</name>
    <dbReference type="NCBI Taxonomy" id="1293440"/>
    <lineage>
        <taxon>Bacteria</taxon>
        <taxon>Pseudomonadati</taxon>
        <taxon>Pseudomonadota</taxon>
        <taxon>Alphaproteobacteria</taxon>
        <taxon>Hyphomicrobiales</taxon>
        <taxon>Kaistiaceae</taxon>
        <taxon>Kaistia</taxon>
    </lineage>
</organism>
<name>A0A840AYI3_9HYPH</name>
<comment type="caution">
    <text evidence="1">The sequence shown here is derived from an EMBL/GenBank/DDBJ whole genome shotgun (WGS) entry which is preliminary data.</text>
</comment>
<keyword evidence="2" id="KW-1185">Reference proteome</keyword>
<reference evidence="1 2" key="1">
    <citation type="submission" date="2020-08" db="EMBL/GenBank/DDBJ databases">
        <title>Genomic Encyclopedia of Type Strains, Phase IV (KMG-IV): sequencing the most valuable type-strain genomes for metagenomic binning, comparative biology and taxonomic classification.</title>
        <authorList>
            <person name="Goeker M."/>
        </authorList>
    </citation>
    <scope>NUCLEOTIDE SEQUENCE [LARGE SCALE GENOMIC DNA]</scope>
    <source>
        <strain evidence="1 2">DSM 25966</strain>
    </source>
</reference>
<evidence type="ECO:0000313" key="2">
    <source>
        <dbReference type="Proteomes" id="UP000553963"/>
    </source>
</evidence>
<accession>A0A840AYI3</accession>